<sequence>KNIDKFALDNDKLKVVVIDLKENVKDLITVKDILQCENQNLKENIVNATFENDKLKVIIDNLNDNIKSLTNVNNELGLKNLTLKGNFENGINDLKLYIADLTTVNNKLGLENCKVKDDFTAINDYLNVVIDNQKVYKAFIKDLTTVKDTLQLYFSAN</sequence>
<feature type="coiled-coil region" evidence="1">
    <location>
        <begin position="24"/>
        <end position="79"/>
    </location>
</feature>
<dbReference type="VEuPathDB" id="FungiDB:RhiirFUN_008184"/>
<feature type="non-terminal residue" evidence="2">
    <location>
        <position position="1"/>
    </location>
</feature>
<reference evidence="2 3" key="2">
    <citation type="journal article" date="2018" name="New Phytol.">
        <title>High intraspecific genome diversity in the model arbuscular mycorrhizal symbiont Rhizophagus irregularis.</title>
        <authorList>
            <person name="Chen E.C.H."/>
            <person name="Morin E."/>
            <person name="Beaudet D."/>
            <person name="Noel J."/>
            <person name="Yildirir G."/>
            <person name="Ndikumana S."/>
            <person name="Charron P."/>
            <person name="St-Onge C."/>
            <person name="Giorgi J."/>
            <person name="Kruger M."/>
            <person name="Marton T."/>
            <person name="Ropars J."/>
            <person name="Grigoriev I.V."/>
            <person name="Hainaut M."/>
            <person name="Henrissat B."/>
            <person name="Roux C."/>
            <person name="Martin F."/>
            <person name="Corradi N."/>
        </authorList>
    </citation>
    <scope>NUCLEOTIDE SEQUENCE [LARGE SCALE GENOMIC DNA]</scope>
    <source>
        <strain evidence="2 3">DAOM 197198</strain>
    </source>
</reference>
<keyword evidence="1" id="KW-0175">Coiled coil</keyword>
<reference evidence="2 3" key="1">
    <citation type="journal article" date="2013" name="Proc. Natl. Acad. Sci. U.S.A.">
        <title>Genome of an arbuscular mycorrhizal fungus provides insight into the oldest plant symbiosis.</title>
        <authorList>
            <person name="Tisserant E."/>
            <person name="Malbreil M."/>
            <person name="Kuo A."/>
            <person name="Kohler A."/>
            <person name="Symeonidi A."/>
            <person name="Balestrini R."/>
            <person name="Charron P."/>
            <person name="Duensing N."/>
            <person name="Frei Dit Frey N."/>
            <person name="Gianinazzi-Pearson V."/>
            <person name="Gilbert L.B."/>
            <person name="Handa Y."/>
            <person name="Herr J.R."/>
            <person name="Hijri M."/>
            <person name="Koul R."/>
            <person name="Kawaguchi M."/>
            <person name="Krajinski F."/>
            <person name="Lammers P.J."/>
            <person name="Masclaux F.G."/>
            <person name="Murat C."/>
            <person name="Morin E."/>
            <person name="Ndikumana S."/>
            <person name="Pagni M."/>
            <person name="Petitpierre D."/>
            <person name="Requena N."/>
            <person name="Rosikiewicz P."/>
            <person name="Riley R."/>
            <person name="Saito K."/>
            <person name="San Clemente H."/>
            <person name="Shapiro H."/>
            <person name="van Tuinen D."/>
            <person name="Becard G."/>
            <person name="Bonfante P."/>
            <person name="Paszkowski U."/>
            <person name="Shachar-Hill Y.Y."/>
            <person name="Tuskan G.A."/>
            <person name="Young P.W."/>
            <person name="Sanders I.R."/>
            <person name="Henrissat B."/>
            <person name="Rensing S.A."/>
            <person name="Grigoriev I.V."/>
            <person name="Corradi N."/>
            <person name="Roux C."/>
            <person name="Martin F."/>
        </authorList>
    </citation>
    <scope>NUCLEOTIDE SEQUENCE [LARGE SCALE GENOMIC DNA]</scope>
    <source>
        <strain evidence="2 3">DAOM 197198</strain>
    </source>
</reference>
<evidence type="ECO:0000256" key="1">
    <source>
        <dbReference type="SAM" id="Coils"/>
    </source>
</evidence>
<dbReference type="EMBL" id="AUPC02000527">
    <property type="protein sequence ID" value="POG58490.1"/>
    <property type="molecule type" value="Genomic_DNA"/>
</dbReference>
<comment type="caution">
    <text evidence="2">The sequence shown here is derived from an EMBL/GenBank/DDBJ whole genome shotgun (WGS) entry which is preliminary data.</text>
</comment>
<keyword evidence="3" id="KW-1185">Reference proteome</keyword>
<accession>A0A2P4NZC8</accession>
<gene>
    <name evidence="2" type="ORF">GLOIN_2v1790335</name>
</gene>
<proteinExistence type="predicted"/>
<name>A0A2P4NZC8_RHIID</name>
<evidence type="ECO:0000313" key="3">
    <source>
        <dbReference type="Proteomes" id="UP000018888"/>
    </source>
</evidence>
<dbReference type="Proteomes" id="UP000018888">
    <property type="component" value="Unassembled WGS sequence"/>
</dbReference>
<dbReference type="AlphaFoldDB" id="A0A2P4NZC8"/>
<evidence type="ECO:0000313" key="2">
    <source>
        <dbReference type="EMBL" id="POG58490.1"/>
    </source>
</evidence>
<organism evidence="2 3">
    <name type="scientific">Rhizophagus irregularis (strain DAOM 181602 / DAOM 197198 / MUCL 43194)</name>
    <name type="common">Arbuscular mycorrhizal fungus</name>
    <name type="synonym">Glomus intraradices</name>
    <dbReference type="NCBI Taxonomy" id="747089"/>
    <lineage>
        <taxon>Eukaryota</taxon>
        <taxon>Fungi</taxon>
        <taxon>Fungi incertae sedis</taxon>
        <taxon>Mucoromycota</taxon>
        <taxon>Glomeromycotina</taxon>
        <taxon>Glomeromycetes</taxon>
        <taxon>Glomerales</taxon>
        <taxon>Glomeraceae</taxon>
        <taxon>Rhizophagus</taxon>
    </lineage>
</organism>
<protein>
    <submittedName>
        <fullName evidence="2">Uncharacterized protein</fullName>
    </submittedName>
</protein>